<name>A0A0H4PCN5_9BACT</name>
<keyword evidence="2" id="KW-1185">Reference proteome</keyword>
<accession>A0A0H4PCN5</accession>
<evidence type="ECO:0000313" key="1">
    <source>
        <dbReference type="EMBL" id="AKP50900.1"/>
    </source>
</evidence>
<dbReference type="KEGG" id="camu:CA2015_1461"/>
<protein>
    <submittedName>
        <fullName evidence="1">Uncharacterized protein</fullName>
    </submittedName>
</protein>
<dbReference type="STRING" id="320787.CA2015_1461"/>
<dbReference type="RefSeq" id="WP_157470360.1">
    <property type="nucleotide sequence ID" value="NZ_CP012040.1"/>
</dbReference>
<gene>
    <name evidence="1" type="ORF">CA2015_1461</name>
</gene>
<proteinExistence type="predicted"/>
<dbReference type="Proteomes" id="UP000036520">
    <property type="component" value="Chromosome"/>
</dbReference>
<dbReference type="EMBL" id="CP012040">
    <property type="protein sequence ID" value="AKP50900.1"/>
    <property type="molecule type" value="Genomic_DNA"/>
</dbReference>
<organism evidence="1 2">
    <name type="scientific">Cyclobacterium amurskyense</name>
    <dbReference type="NCBI Taxonomy" id="320787"/>
    <lineage>
        <taxon>Bacteria</taxon>
        <taxon>Pseudomonadati</taxon>
        <taxon>Bacteroidota</taxon>
        <taxon>Cytophagia</taxon>
        <taxon>Cytophagales</taxon>
        <taxon>Cyclobacteriaceae</taxon>
        <taxon>Cyclobacterium</taxon>
    </lineage>
</organism>
<reference evidence="1 2" key="1">
    <citation type="submission" date="2015-07" db="EMBL/GenBank/DDBJ databases">
        <authorList>
            <person name="Kim K.M."/>
        </authorList>
    </citation>
    <scope>NUCLEOTIDE SEQUENCE [LARGE SCALE GENOMIC DNA]</scope>
    <source>
        <strain evidence="1 2">KCTC 12363</strain>
    </source>
</reference>
<evidence type="ECO:0000313" key="2">
    <source>
        <dbReference type="Proteomes" id="UP000036520"/>
    </source>
</evidence>
<dbReference type="AlphaFoldDB" id="A0A0H4PCN5"/>
<sequence>MQLFIRWARYRYKRYRNNLTKDYKWLDRVRIQYPSLFYHWPVGGLLFQRLATLNGLI</sequence>